<dbReference type="EMBL" id="MVHS01000037">
    <property type="protein sequence ID" value="ORA68149.1"/>
    <property type="molecule type" value="Genomic_DNA"/>
</dbReference>
<dbReference type="Proteomes" id="UP000192801">
    <property type="component" value="Unassembled WGS sequence"/>
</dbReference>
<dbReference type="PANTHER" id="PTHR39441">
    <property type="entry name" value="DUF2252 DOMAIN-CONTAINING PROTEIN"/>
    <property type="match status" value="1"/>
</dbReference>
<evidence type="ECO:0000313" key="2">
    <source>
        <dbReference type="Proteomes" id="UP000192801"/>
    </source>
</evidence>
<dbReference type="Pfam" id="PF10009">
    <property type="entry name" value="DUF2252"/>
    <property type="match status" value="1"/>
</dbReference>
<proteinExistence type="predicted"/>
<accession>A0A1X0D7F4</accession>
<reference evidence="1 2" key="1">
    <citation type="submission" date="2016-12" db="EMBL/GenBank/DDBJ databases">
        <title>The new phylogeny of genus Mycobacterium.</title>
        <authorList>
            <person name="Tortoli E."/>
            <person name="Trovato A."/>
            <person name="Cirillo D.M."/>
        </authorList>
    </citation>
    <scope>NUCLEOTIDE SEQUENCE [LARGE SCALE GENOMIC DNA]</scope>
    <source>
        <strain evidence="1 2">DSM 45130</strain>
    </source>
</reference>
<keyword evidence="2" id="KW-1185">Reference proteome</keyword>
<name>A0A1X0D7F4_9MYCO</name>
<sequence length="466" mass="50955">MSDLQLRDRAIVVDDPQYDIDRGRALRSQSPRKALAELTVADRTATEILVDQNRSRVPELIGLRFARMLVSPLTFYRGAAAVMAADLAASPTSNIEVMSCGDAHLSNFGVFATPDRALVFDLNDFDEAAMAPAEWDLKRLVTSAILGARQLKFPETAVSDIAHGAAGAYRDALVAMMQMSVLDRFYLRAEPIKQSDLVSAPFGEVIHRTVERARKRTSERAFAKLTELDAEGTPRFREDPPLTRHVPLSDETALLQAVDEYMTSVPVDVRLLLAHFRATDIAMRVVGVGSVGTRCYLASVVDRYGTPLILQIKEAKRSVLQEYGKRTQLPLLTAAIAAHGEGRRVVDGQRILQSMSDLLLGTIRIDGADFYVRQFHDMKGSVDLGELNAETFAEYAAGCAAILARAHAQSANAAVLRGYFGSGGKAAEAVVTWCYRYADKTVDDFDQLTAAARDGAIEVADSPEMK</sequence>
<organism evidence="1 2">
    <name type="scientific">Mycolicibacterium insubricum</name>
    <dbReference type="NCBI Taxonomy" id="444597"/>
    <lineage>
        <taxon>Bacteria</taxon>
        <taxon>Bacillati</taxon>
        <taxon>Actinomycetota</taxon>
        <taxon>Actinomycetes</taxon>
        <taxon>Mycobacteriales</taxon>
        <taxon>Mycobacteriaceae</taxon>
        <taxon>Mycolicibacterium</taxon>
    </lineage>
</organism>
<dbReference type="AlphaFoldDB" id="A0A1X0D7F4"/>
<dbReference type="InterPro" id="IPR018721">
    <property type="entry name" value="DUF2252"/>
</dbReference>
<dbReference type="PANTHER" id="PTHR39441:SF1">
    <property type="entry name" value="DUF2252 DOMAIN-CONTAINING PROTEIN"/>
    <property type="match status" value="1"/>
</dbReference>
<dbReference type="STRING" id="444597.BST26_14625"/>
<gene>
    <name evidence="1" type="ORF">BST26_14625</name>
</gene>
<protein>
    <submittedName>
        <fullName evidence="1">Uncharacterized protein</fullName>
    </submittedName>
</protein>
<evidence type="ECO:0000313" key="1">
    <source>
        <dbReference type="EMBL" id="ORA68149.1"/>
    </source>
</evidence>
<dbReference type="OrthoDB" id="1491115at2"/>
<dbReference type="RefSeq" id="WP_083031913.1">
    <property type="nucleotide sequence ID" value="NZ_AP022618.1"/>
</dbReference>
<comment type="caution">
    <text evidence="1">The sequence shown here is derived from an EMBL/GenBank/DDBJ whole genome shotgun (WGS) entry which is preliminary data.</text>
</comment>